<proteinExistence type="predicted"/>
<dbReference type="InterPro" id="IPR015813">
    <property type="entry name" value="Pyrv/PenolPyrv_kinase-like_dom"/>
</dbReference>
<dbReference type="PANTHER" id="PTHR42905:SF16">
    <property type="entry name" value="CARBOXYPHOSPHONOENOLPYRUVATE PHOSPHONOMUTASE-LIKE PROTEIN (AFU_ORTHOLOGUE AFUA_5G07230)"/>
    <property type="match status" value="1"/>
</dbReference>
<dbReference type="EMBL" id="JAAXKY010000056">
    <property type="protein sequence ID" value="NMH78959.1"/>
    <property type="molecule type" value="Genomic_DNA"/>
</dbReference>
<protein>
    <submittedName>
        <fullName evidence="1">Isocitrate lyase/phosphoenolpyruvate mutase family protein</fullName>
    </submittedName>
</protein>
<reference evidence="1 2" key="1">
    <citation type="submission" date="2020-04" db="EMBL/GenBank/DDBJ databases">
        <authorList>
            <person name="Klaysubun C."/>
            <person name="Duangmal K."/>
            <person name="Lipun K."/>
        </authorList>
    </citation>
    <scope>NUCLEOTIDE SEQUENCE [LARGE SCALE GENOMIC DNA]</scope>
    <source>
        <strain evidence="1 2">JCM 11839</strain>
    </source>
</reference>
<dbReference type="GO" id="GO:0016829">
    <property type="term" value="F:lyase activity"/>
    <property type="evidence" value="ECO:0007669"/>
    <property type="project" value="UniProtKB-KW"/>
</dbReference>
<keyword evidence="2" id="KW-1185">Reference proteome</keyword>
<dbReference type="SUPFAM" id="SSF51621">
    <property type="entry name" value="Phosphoenolpyruvate/pyruvate domain"/>
    <property type="match status" value="1"/>
</dbReference>
<dbReference type="PANTHER" id="PTHR42905">
    <property type="entry name" value="PHOSPHOENOLPYRUVATE CARBOXYLASE"/>
    <property type="match status" value="1"/>
</dbReference>
<dbReference type="Proteomes" id="UP001296706">
    <property type="component" value="Unassembled WGS sequence"/>
</dbReference>
<sequence length="264" mass="27333">MTRFHDLHHGADPLLLPNAWDVASAAALAEAGFAAVGTTSLGVAAAHGLPDAAGLARTETLTLARRLVALPVPVTVDLEAGFSDDPSEVADLAAELASIGVAGINLEDGRPGDVLVDVSTQVRLLQAVKQRAPGLFLNARTDTHWFDPAAPVHEAVRRGRAYAGAGADGVFVPGLAAPDDVRALVAGVDRPVNLLHLPGRTSVRELAALGVRRISTGSLLFRAAVGAAVAAAEAVRDDRPLDAATPTYADIQRRSSALWGRPEQ</sequence>
<comment type="caution">
    <text evidence="1">The sequence shown here is derived from an EMBL/GenBank/DDBJ whole genome shotgun (WGS) entry which is preliminary data.</text>
</comment>
<name>A0ABX1RH64_9PSEU</name>
<keyword evidence="1" id="KW-0456">Lyase</keyword>
<organism evidence="1 2">
    <name type="scientific">Pseudonocardia xinjiangensis</name>
    <dbReference type="NCBI Taxonomy" id="75289"/>
    <lineage>
        <taxon>Bacteria</taxon>
        <taxon>Bacillati</taxon>
        <taxon>Actinomycetota</taxon>
        <taxon>Actinomycetes</taxon>
        <taxon>Pseudonocardiales</taxon>
        <taxon>Pseudonocardiaceae</taxon>
        <taxon>Pseudonocardia</taxon>
    </lineage>
</organism>
<evidence type="ECO:0000313" key="1">
    <source>
        <dbReference type="EMBL" id="NMH78959.1"/>
    </source>
</evidence>
<dbReference type="Gene3D" id="3.20.20.60">
    <property type="entry name" value="Phosphoenolpyruvate-binding domains"/>
    <property type="match status" value="1"/>
</dbReference>
<dbReference type="InterPro" id="IPR040442">
    <property type="entry name" value="Pyrv_kinase-like_dom_sf"/>
</dbReference>
<dbReference type="Pfam" id="PF13714">
    <property type="entry name" value="PEP_mutase"/>
    <property type="match status" value="1"/>
</dbReference>
<dbReference type="CDD" id="cd00377">
    <property type="entry name" value="ICL_PEPM"/>
    <property type="match status" value="1"/>
</dbReference>
<gene>
    <name evidence="1" type="ORF">HF577_17935</name>
</gene>
<dbReference type="RefSeq" id="WP_169397030.1">
    <property type="nucleotide sequence ID" value="NZ_BAAAJH010000007.1"/>
</dbReference>
<accession>A0ABX1RH64</accession>
<dbReference type="InterPro" id="IPR039556">
    <property type="entry name" value="ICL/PEPM"/>
</dbReference>
<evidence type="ECO:0000313" key="2">
    <source>
        <dbReference type="Proteomes" id="UP001296706"/>
    </source>
</evidence>